<keyword evidence="2" id="KW-0808">Transferase</keyword>
<protein>
    <submittedName>
        <fullName evidence="7">Hydroxymethylglutaryl-coa synthase prokaryotic</fullName>
    </submittedName>
</protein>
<evidence type="ECO:0000259" key="5">
    <source>
        <dbReference type="Pfam" id="PF01154"/>
    </source>
</evidence>
<dbReference type="Proteomes" id="UP000242754">
    <property type="component" value="Unassembled WGS sequence"/>
</dbReference>
<gene>
    <name evidence="7" type="ORF">Tpal_1709</name>
</gene>
<organism evidence="7 8">
    <name type="scientific">Trichococcus palustris</name>
    <dbReference type="NCBI Taxonomy" id="140314"/>
    <lineage>
        <taxon>Bacteria</taxon>
        <taxon>Bacillati</taxon>
        <taxon>Bacillota</taxon>
        <taxon>Bacilli</taxon>
        <taxon>Lactobacillales</taxon>
        <taxon>Carnobacteriaceae</taxon>
        <taxon>Trichococcus</taxon>
    </lineage>
</organism>
<evidence type="ECO:0000256" key="3">
    <source>
        <dbReference type="PIRSR" id="PIRSR611554-1"/>
    </source>
</evidence>
<dbReference type="Pfam" id="PF08540">
    <property type="entry name" value="HMG_CoA_synt_C"/>
    <property type="match status" value="2"/>
</dbReference>
<dbReference type="InterPro" id="IPR011554">
    <property type="entry name" value="HMG_CoA_synthase_prok"/>
</dbReference>
<keyword evidence="8" id="KW-1185">Reference proteome</keyword>
<dbReference type="EMBL" id="FJNE01000004">
    <property type="protein sequence ID" value="CZQ93936.1"/>
    <property type="molecule type" value="Genomic_DNA"/>
</dbReference>
<dbReference type="GO" id="GO:0006084">
    <property type="term" value="P:acetyl-CoA metabolic process"/>
    <property type="evidence" value="ECO:0007669"/>
    <property type="project" value="InterPro"/>
</dbReference>
<evidence type="ECO:0000256" key="1">
    <source>
        <dbReference type="ARBA" id="ARBA00007061"/>
    </source>
</evidence>
<dbReference type="Pfam" id="PF01154">
    <property type="entry name" value="HMG_CoA_synt_N"/>
    <property type="match status" value="1"/>
</dbReference>
<feature type="binding site" evidence="4">
    <location>
        <position position="29"/>
    </location>
    <ligand>
        <name>(3S)-3-hydroxy-3-methylglutaryl-CoA</name>
        <dbReference type="ChEBI" id="CHEBI:43074"/>
    </ligand>
</feature>
<evidence type="ECO:0000256" key="4">
    <source>
        <dbReference type="PIRSR" id="PIRSR611554-2"/>
    </source>
</evidence>
<dbReference type="STRING" id="140314.SAMN04488076_10612"/>
<dbReference type="InterPro" id="IPR013528">
    <property type="entry name" value="HMG_CoA_synth_N"/>
</dbReference>
<feature type="active site" description="Acyl-thioester intermediate" evidence="3">
    <location>
        <position position="111"/>
    </location>
</feature>
<feature type="domain" description="Hydroxymethylglutaryl-coenzyme A synthase C-terminal" evidence="6">
    <location>
        <begin position="259"/>
        <end position="352"/>
    </location>
</feature>
<dbReference type="Gene3D" id="3.40.47.10">
    <property type="match status" value="2"/>
</dbReference>
<dbReference type="InterPro" id="IPR016039">
    <property type="entry name" value="Thiolase-like"/>
</dbReference>
<evidence type="ECO:0000259" key="6">
    <source>
        <dbReference type="Pfam" id="PF08540"/>
    </source>
</evidence>
<feature type="binding site" evidence="4">
    <location>
        <position position="242"/>
    </location>
    <ligand>
        <name>(3S)-3-hydroxy-3-methylglutaryl-CoA</name>
        <dbReference type="ChEBI" id="CHEBI:43074"/>
    </ligand>
</feature>
<feature type="binding site" evidence="4">
    <location>
        <position position="143"/>
    </location>
    <ligand>
        <name>(3S)-3-hydroxy-3-methylglutaryl-CoA</name>
        <dbReference type="ChEBI" id="CHEBI:43074"/>
    </ligand>
</feature>
<dbReference type="AlphaFoldDB" id="A0A143YRE2"/>
<reference evidence="7 8" key="1">
    <citation type="submission" date="2016-02" db="EMBL/GenBank/DDBJ databases">
        <authorList>
            <person name="Wen L."/>
            <person name="He K."/>
            <person name="Yang H."/>
        </authorList>
    </citation>
    <scope>NUCLEOTIDE SEQUENCE [LARGE SCALE GENOMIC DNA]</scope>
    <source>
        <strain evidence="7">Trichococcus palustris</strain>
    </source>
</reference>
<dbReference type="RefSeq" id="WP_087033280.1">
    <property type="nucleotide sequence ID" value="NZ_FJNE01000004.1"/>
</dbReference>
<proteinExistence type="inferred from homology"/>
<feature type="active site" description="Proton donor/acceptor" evidence="3">
    <location>
        <position position="233"/>
    </location>
</feature>
<dbReference type="PANTHER" id="PTHR43323:SF2">
    <property type="entry name" value="HYDROXYMETHYLGLUTARYL-COA SYNTHASE"/>
    <property type="match status" value="1"/>
</dbReference>
<dbReference type="GO" id="GO:0004421">
    <property type="term" value="F:hydroxymethylglutaryl-CoA synthase activity"/>
    <property type="evidence" value="ECO:0007669"/>
    <property type="project" value="InterPro"/>
</dbReference>
<feature type="binding site" evidence="4">
    <location>
        <position position="275"/>
    </location>
    <ligand>
        <name>(3S)-3-hydroxy-3-methylglutaryl-CoA</name>
        <dbReference type="ChEBI" id="CHEBI:43074"/>
    </ligand>
</feature>
<feature type="domain" description="Hydroxymethylglutaryl-coenzyme A synthase N-terminal" evidence="5">
    <location>
        <begin position="2"/>
        <end position="164"/>
    </location>
</feature>
<dbReference type="PANTHER" id="PTHR43323">
    <property type="entry name" value="3-HYDROXY-3-METHYLGLUTARYL COENZYME A SYNTHASE"/>
    <property type="match status" value="1"/>
</dbReference>
<comment type="similarity">
    <text evidence="1">Belongs to the thiolase-like superfamily. HMG-CoA synthase family.</text>
</comment>
<dbReference type="OrthoDB" id="9769523at2"/>
<sequence>MEIGIDKIGFYTPNTYVDMVKLAEARNVDPAKYTIGIGQEKMAVAPVTQDAVTLAANAALQILDEEDLEKIDLVIFGTESGIDNSKAGAVYVHDLLGIQPHARAIEVKQACYGATAGIQMAKGHIALNPESRVLVLGTDISRYGIGTAGEVTQGAGAVAMVISTKPRILVLENESAYLTSEVMDFWRPIYSETAFVDGKYSNEQYIAFFLNVWEQYKAKYGATLADFEAICFHLPYTKMGMKALREILDQGSQADRERLVAHYQTSTSYNKIVGNIYTGSLYLSLLSLLELSDDLKAGDKIGLFSYGSGAVGEFFAGRLQEGFREALAIAEHKALFADRKELTVEEYEAVFSQTLPTDGSTVTLDIAADPAVICVAGMEDNKRLYINKTNE</sequence>
<dbReference type="CDD" id="cd00827">
    <property type="entry name" value="init_cond_enzymes"/>
    <property type="match status" value="1"/>
</dbReference>
<dbReference type="NCBIfam" id="TIGR01835">
    <property type="entry name" value="HMG-CoA-S_prok"/>
    <property type="match status" value="1"/>
</dbReference>
<feature type="active site" description="Proton donor/acceptor" evidence="3">
    <location>
        <position position="79"/>
    </location>
</feature>
<name>A0A143YRE2_9LACT</name>
<evidence type="ECO:0000256" key="2">
    <source>
        <dbReference type="ARBA" id="ARBA00022679"/>
    </source>
</evidence>
<evidence type="ECO:0000313" key="8">
    <source>
        <dbReference type="Proteomes" id="UP000242754"/>
    </source>
</evidence>
<dbReference type="InterPro" id="IPR013746">
    <property type="entry name" value="HMG_CoA_synt_C_dom"/>
</dbReference>
<accession>A0A143YRE2</accession>
<feature type="domain" description="Hydroxymethylglutaryl-coenzyme A synthase C-terminal" evidence="6">
    <location>
        <begin position="179"/>
        <end position="257"/>
    </location>
</feature>
<dbReference type="SUPFAM" id="SSF53901">
    <property type="entry name" value="Thiolase-like"/>
    <property type="match status" value="2"/>
</dbReference>
<evidence type="ECO:0000313" key="7">
    <source>
        <dbReference type="EMBL" id="CZQ93936.1"/>
    </source>
</evidence>